<dbReference type="AlphaFoldDB" id="A0A382PA96"/>
<protein>
    <submittedName>
        <fullName evidence="1">Uncharacterized protein</fullName>
    </submittedName>
</protein>
<feature type="non-terminal residue" evidence="1">
    <location>
        <position position="1"/>
    </location>
</feature>
<sequence>TILCSQIRKQSICDGGYFKKHFHLIGWKHSDFKGFWNI</sequence>
<dbReference type="EMBL" id="UINC01105973">
    <property type="protein sequence ID" value="SVC70299.1"/>
    <property type="molecule type" value="Genomic_DNA"/>
</dbReference>
<reference evidence="1" key="1">
    <citation type="submission" date="2018-05" db="EMBL/GenBank/DDBJ databases">
        <authorList>
            <person name="Lanie J.A."/>
            <person name="Ng W.-L."/>
            <person name="Kazmierczak K.M."/>
            <person name="Andrzejewski T.M."/>
            <person name="Davidsen T.M."/>
            <person name="Wayne K.J."/>
            <person name="Tettelin H."/>
            <person name="Glass J.I."/>
            <person name="Rusch D."/>
            <person name="Podicherti R."/>
            <person name="Tsui H.-C.T."/>
            <person name="Winkler M.E."/>
        </authorList>
    </citation>
    <scope>NUCLEOTIDE SEQUENCE</scope>
</reference>
<accession>A0A382PA96</accession>
<feature type="non-terminal residue" evidence="1">
    <location>
        <position position="38"/>
    </location>
</feature>
<organism evidence="1">
    <name type="scientific">marine metagenome</name>
    <dbReference type="NCBI Taxonomy" id="408172"/>
    <lineage>
        <taxon>unclassified sequences</taxon>
        <taxon>metagenomes</taxon>
        <taxon>ecological metagenomes</taxon>
    </lineage>
</organism>
<gene>
    <name evidence="1" type="ORF">METZ01_LOCUS323153</name>
</gene>
<proteinExistence type="predicted"/>
<evidence type="ECO:0000313" key="1">
    <source>
        <dbReference type="EMBL" id="SVC70299.1"/>
    </source>
</evidence>
<name>A0A382PA96_9ZZZZ</name>